<feature type="transmembrane region" description="Helical" evidence="1">
    <location>
        <begin position="44"/>
        <end position="63"/>
    </location>
</feature>
<evidence type="ECO:0000313" key="3">
    <source>
        <dbReference type="Proteomes" id="UP000199544"/>
    </source>
</evidence>
<sequence length="74" mass="9009">MNGMTSEFHGLPFWLLVLLILVLLCQSIFLFLDGRKRGYRYWFWSLWGLIQCPLPLLFYLIFARKIFRRTFFKG</sequence>
<evidence type="ECO:0008006" key="4">
    <source>
        <dbReference type="Google" id="ProtNLM"/>
    </source>
</evidence>
<accession>A0A1H0B1G3</accession>
<reference evidence="3" key="1">
    <citation type="submission" date="2016-10" db="EMBL/GenBank/DDBJ databases">
        <authorList>
            <person name="Varghese N."/>
            <person name="Submissions S."/>
        </authorList>
    </citation>
    <scope>NUCLEOTIDE SEQUENCE [LARGE SCALE GENOMIC DNA]</scope>
    <source>
        <strain evidence="3">CGMCC 1.6854</strain>
    </source>
</reference>
<dbReference type="EMBL" id="FNHW01000003">
    <property type="protein sequence ID" value="SDN39494.1"/>
    <property type="molecule type" value="Genomic_DNA"/>
</dbReference>
<keyword evidence="1" id="KW-0472">Membrane</keyword>
<evidence type="ECO:0000256" key="1">
    <source>
        <dbReference type="SAM" id="Phobius"/>
    </source>
</evidence>
<dbReference type="AlphaFoldDB" id="A0A1H0B1G3"/>
<keyword evidence="3" id="KW-1185">Reference proteome</keyword>
<protein>
    <recommendedName>
        <fullName evidence="4">Sigma-Y antisigma factor component</fullName>
    </recommendedName>
</protein>
<keyword evidence="1" id="KW-1133">Transmembrane helix</keyword>
<dbReference type="Proteomes" id="UP000199544">
    <property type="component" value="Unassembled WGS sequence"/>
</dbReference>
<proteinExistence type="predicted"/>
<organism evidence="2 3">
    <name type="scientific">Fictibacillus solisalsi</name>
    <dbReference type="NCBI Taxonomy" id="459525"/>
    <lineage>
        <taxon>Bacteria</taxon>
        <taxon>Bacillati</taxon>
        <taxon>Bacillota</taxon>
        <taxon>Bacilli</taxon>
        <taxon>Bacillales</taxon>
        <taxon>Fictibacillaceae</taxon>
        <taxon>Fictibacillus</taxon>
    </lineage>
</organism>
<keyword evidence="1" id="KW-0812">Transmembrane</keyword>
<dbReference type="STRING" id="459525.SAMN04488137_4356"/>
<feature type="transmembrane region" description="Helical" evidence="1">
    <location>
        <begin position="12"/>
        <end position="32"/>
    </location>
</feature>
<name>A0A1H0B1G3_9BACL</name>
<evidence type="ECO:0000313" key="2">
    <source>
        <dbReference type="EMBL" id="SDN39494.1"/>
    </source>
</evidence>
<gene>
    <name evidence="2" type="ORF">SAMN04488137_4356</name>
</gene>